<dbReference type="PANTHER" id="PTHR40260">
    <property type="entry name" value="BLR8190 PROTEIN"/>
    <property type="match status" value="1"/>
</dbReference>
<gene>
    <name evidence="2" type="ORF">M0G41_18355</name>
</gene>
<dbReference type="EMBL" id="JALNMH010000025">
    <property type="protein sequence ID" value="MCK7595614.1"/>
    <property type="molecule type" value="Genomic_DNA"/>
</dbReference>
<evidence type="ECO:0000259" key="1">
    <source>
        <dbReference type="Pfam" id="PF07110"/>
    </source>
</evidence>
<dbReference type="PANTHER" id="PTHR40260:SF2">
    <property type="entry name" value="BLR8190 PROTEIN"/>
    <property type="match status" value="1"/>
</dbReference>
<dbReference type="SUPFAM" id="SSF54909">
    <property type="entry name" value="Dimeric alpha+beta barrel"/>
    <property type="match status" value="1"/>
</dbReference>
<dbReference type="InterPro" id="IPR009799">
    <property type="entry name" value="EthD_dom"/>
</dbReference>
<proteinExistence type="predicted"/>
<comment type="caution">
    <text evidence="2">The sequence shown here is derived from an EMBL/GenBank/DDBJ whole genome shotgun (WGS) entry which is preliminary data.</text>
</comment>
<organism evidence="2 3">
    <name type="scientific">Pseudomarimonas salicorniae</name>
    <dbReference type="NCBI Taxonomy" id="2933270"/>
    <lineage>
        <taxon>Bacteria</taxon>
        <taxon>Pseudomonadati</taxon>
        <taxon>Pseudomonadota</taxon>
        <taxon>Gammaproteobacteria</taxon>
        <taxon>Lysobacterales</taxon>
        <taxon>Lysobacteraceae</taxon>
        <taxon>Pseudomarimonas</taxon>
    </lineage>
</organism>
<reference evidence="2" key="1">
    <citation type="submission" date="2022-04" db="EMBL/GenBank/DDBJ databases">
        <title>Lysobacter sp. CAU 1642 isolated from sea sand.</title>
        <authorList>
            <person name="Kim W."/>
        </authorList>
    </citation>
    <scope>NUCLEOTIDE SEQUENCE</scope>
    <source>
        <strain evidence="2">CAU 1642</strain>
    </source>
</reference>
<dbReference type="RefSeq" id="WP_248211682.1">
    <property type="nucleotide sequence ID" value="NZ_JALNMH010000025.1"/>
</dbReference>
<keyword evidence="3" id="KW-1185">Reference proteome</keyword>
<dbReference type="Proteomes" id="UP001431449">
    <property type="component" value="Unassembled WGS sequence"/>
</dbReference>
<dbReference type="NCBIfam" id="TIGR02118">
    <property type="entry name" value="EthD family reductase"/>
    <property type="match status" value="1"/>
</dbReference>
<sequence length="101" mass="10534">MAKLTVLYGHPTDTKAFEDYYAQTHLPIAGRIPSVTRLELTVFAPGPDGSPPAYYRMAELYFPDAASMQAALASPEGAAAANDLPNFASGGVTMLAGAVEG</sequence>
<name>A0ABT0GM40_9GAMM</name>
<evidence type="ECO:0000313" key="2">
    <source>
        <dbReference type="EMBL" id="MCK7595614.1"/>
    </source>
</evidence>
<dbReference type="InterPro" id="IPR011008">
    <property type="entry name" value="Dimeric_a/b-barrel"/>
</dbReference>
<feature type="domain" description="EthD" evidence="1">
    <location>
        <begin position="11"/>
        <end position="89"/>
    </location>
</feature>
<accession>A0ABT0GM40</accession>
<dbReference type="Gene3D" id="3.30.70.100">
    <property type="match status" value="1"/>
</dbReference>
<evidence type="ECO:0000313" key="3">
    <source>
        <dbReference type="Proteomes" id="UP001431449"/>
    </source>
</evidence>
<dbReference type="Pfam" id="PF07110">
    <property type="entry name" value="EthD"/>
    <property type="match status" value="1"/>
</dbReference>
<protein>
    <submittedName>
        <fullName evidence="2">EthD family reductase</fullName>
    </submittedName>
</protein>